<organism evidence="1 2">
    <name type="scientific">Halobacillus seohaensis</name>
    <dbReference type="NCBI Taxonomy" id="447421"/>
    <lineage>
        <taxon>Bacteria</taxon>
        <taxon>Bacillati</taxon>
        <taxon>Bacillota</taxon>
        <taxon>Bacilli</taxon>
        <taxon>Bacillales</taxon>
        <taxon>Bacillaceae</taxon>
        <taxon>Halobacillus</taxon>
    </lineage>
</organism>
<evidence type="ECO:0000313" key="1">
    <source>
        <dbReference type="EMBL" id="MFC7064209.1"/>
    </source>
</evidence>
<name>A0ABW2EST7_9BACI</name>
<gene>
    <name evidence="1" type="ORF">ACFQIC_20665</name>
</gene>
<dbReference type="Proteomes" id="UP001596410">
    <property type="component" value="Unassembled WGS sequence"/>
</dbReference>
<evidence type="ECO:0000313" key="2">
    <source>
        <dbReference type="Proteomes" id="UP001596410"/>
    </source>
</evidence>
<comment type="caution">
    <text evidence="1">The sequence shown here is derived from an EMBL/GenBank/DDBJ whole genome shotgun (WGS) entry which is preliminary data.</text>
</comment>
<keyword evidence="2" id="KW-1185">Reference proteome</keyword>
<proteinExistence type="predicted"/>
<accession>A0ABW2EST7</accession>
<dbReference type="EMBL" id="JBHSZV010000068">
    <property type="protein sequence ID" value="MFC7064209.1"/>
    <property type="molecule type" value="Genomic_DNA"/>
</dbReference>
<reference evidence="2" key="1">
    <citation type="journal article" date="2019" name="Int. J. Syst. Evol. Microbiol.">
        <title>The Global Catalogue of Microorganisms (GCM) 10K type strain sequencing project: providing services to taxonomists for standard genome sequencing and annotation.</title>
        <authorList>
            <consortium name="The Broad Institute Genomics Platform"/>
            <consortium name="The Broad Institute Genome Sequencing Center for Infectious Disease"/>
            <person name="Wu L."/>
            <person name="Ma J."/>
        </authorList>
    </citation>
    <scope>NUCLEOTIDE SEQUENCE [LARGE SCALE GENOMIC DNA]</scope>
    <source>
        <strain evidence="2">CGMCC 4.1621</strain>
    </source>
</reference>
<dbReference type="RefSeq" id="WP_204712367.1">
    <property type="nucleotide sequence ID" value="NZ_JBHSZV010000068.1"/>
</dbReference>
<sequence length="64" mass="7683">MGIIFRLPLKKYGVEEKNISLEKITRTKKDSPAFTEMMKYYVKVIRWSFINSIELVVAQNTWWI</sequence>
<protein>
    <submittedName>
        <fullName evidence="1">Uncharacterized protein</fullName>
    </submittedName>
</protein>